<dbReference type="KEGG" id="asag:FGM00_07500"/>
<dbReference type="InterPro" id="IPR050553">
    <property type="entry name" value="Thioredoxin_ResA/DsbE_sf"/>
</dbReference>
<name>A0A5B7SSJ8_9FLAO</name>
<accession>A0A5B7SSJ8</accession>
<dbReference type="Pfam" id="PF08534">
    <property type="entry name" value="Redoxin"/>
    <property type="match status" value="1"/>
</dbReference>
<dbReference type="GO" id="GO:0016491">
    <property type="term" value="F:oxidoreductase activity"/>
    <property type="evidence" value="ECO:0007669"/>
    <property type="project" value="InterPro"/>
</dbReference>
<gene>
    <name evidence="2" type="ORF">FGM00_07500</name>
</gene>
<keyword evidence="3" id="KW-1185">Reference proteome</keyword>
<dbReference type="PROSITE" id="PS51257">
    <property type="entry name" value="PROKAR_LIPOPROTEIN"/>
    <property type="match status" value="1"/>
</dbReference>
<dbReference type="PANTHER" id="PTHR42852">
    <property type="entry name" value="THIOL:DISULFIDE INTERCHANGE PROTEIN DSBE"/>
    <property type="match status" value="1"/>
</dbReference>
<dbReference type="InterPro" id="IPR036249">
    <property type="entry name" value="Thioredoxin-like_sf"/>
</dbReference>
<evidence type="ECO:0000313" key="2">
    <source>
        <dbReference type="EMBL" id="QCW99950.1"/>
    </source>
</evidence>
<dbReference type="InterPro" id="IPR013740">
    <property type="entry name" value="Redoxin"/>
</dbReference>
<dbReference type="CDD" id="cd02966">
    <property type="entry name" value="TlpA_like_family"/>
    <property type="match status" value="1"/>
</dbReference>
<dbReference type="SUPFAM" id="SSF52833">
    <property type="entry name" value="Thioredoxin-like"/>
    <property type="match status" value="1"/>
</dbReference>
<dbReference type="Proteomes" id="UP000310017">
    <property type="component" value="Chromosome"/>
</dbReference>
<dbReference type="RefSeq" id="WP_138852298.1">
    <property type="nucleotide sequence ID" value="NZ_CP040710.1"/>
</dbReference>
<sequence length="170" mass="19304">MRGLLAVGIVLFLALSACKETKFKELPMQEEPAVLAPEQTPASVYEDMDGNPVHLSDFKGKRIFLNYWATWCKPCIEEMPVLQRLQTALSTGDYVFLFASDQSIAIIEKFKKTKDFDLTFIKYNGTWADQDIMALPVSIIYTSAGEQLARFDGVMDWETPAMLQKLKELH</sequence>
<protein>
    <submittedName>
        <fullName evidence="2">Redoxin domain-containing protein</fullName>
    </submittedName>
</protein>
<dbReference type="PROSITE" id="PS51352">
    <property type="entry name" value="THIOREDOXIN_2"/>
    <property type="match status" value="1"/>
</dbReference>
<dbReference type="PANTHER" id="PTHR42852:SF13">
    <property type="entry name" value="PROTEIN DIPZ"/>
    <property type="match status" value="1"/>
</dbReference>
<dbReference type="Gene3D" id="3.40.30.10">
    <property type="entry name" value="Glutaredoxin"/>
    <property type="match status" value="1"/>
</dbReference>
<dbReference type="AlphaFoldDB" id="A0A5B7SSJ8"/>
<feature type="domain" description="Thioredoxin" evidence="1">
    <location>
        <begin position="34"/>
        <end position="170"/>
    </location>
</feature>
<dbReference type="InterPro" id="IPR013766">
    <property type="entry name" value="Thioredoxin_domain"/>
</dbReference>
<evidence type="ECO:0000313" key="3">
    <source>
        <dbReference type="Proteomes" id="UP000310017"/>
    </source>
</evidence>
<evidence type="ECO:0000259" key="1">
    <source>
        <dbReference type="PROSITE" id="PS51352"/>
    </source>
</evidence>
<reference evidence="2 3" key="1">
    <citation type="submission" date="2019-05" db="EMBL/GenBank/DDBJ databases">
        <title>Genome sequencing of F202Z8.</title>
        <authorList>
            <person name="Kwon Y.M."/>
        </authorList>
    </citation>
    <scope>NUCLEOTIDE SEQUENCE [LARGE SCALE GENOMIC DNA]</scope>
    <source>
        <strain evidence="2 3">F202Z8</strain>
    </source>
</reference>
<proteinExistence type="predicted"/>
<dbReference type="EMBL" id="CP040710">
    <property type="protein sequence ID" value="QCW99950.1"/>
    <property type="molecule type" value="Genomic_DNA"/>
</dbReference>
<organism evidence="2 3">
    <name type="scientific">Aggregatimonas sangjinii</name>
    <dbReference type="NCBI Taxonomy" id="2583587"/>
    <lineage>
        <taxon>Bacteria</taxon>
        <taxon>Pseudomonadati</taxon>
        <taxon>Bacteroidota</taxon>
        <taxon>Flavobacteriia</taxon>
        <taxon>Flavobacteriales</taxon>
        <taxon>Flavobacteriaceae</taxon>
        <taxon>Aggregatimonas</taxon>
    </lineage>
</organism>
<dbReference type="OrthoDB" id="9815205at2"/>